<name>A0A562MP34_9SPHI</name>
<dbReference type="PROSITE" id="PS51257">
    <property type="entry name" value="PROKAR_LIPOPROTEIN"/>
    <property type="match status" value="1"/>
</dbReference>
<comment type="caution">
    <text evidence="1">The sequence shown here is derived from an EMBL/GenBank/DDBJ whole genome shotgun (WGS) entry which is preliminary data.</text>
</comment>
<protein>
    <recommendedName>
        <fullName evidence="3">Lipoprotein</fullName>
    </recommendedName>
</protein>
<evidence type="ECO:0000313" key="2">
    <source>
        <dbReference type="Proteomes" id="UP000315908"/>
    </source>
</evidence>
<dbReference type="RefSeq" id="WP_145327748.1">
    <property type="nucleotide sequence ID" value="NZ_VLKR01000007.1"/>
</dbReference>
<dbReference type="EMBL" id="VLKR01000007">
    <property type="protein sequence ID" value="TWI21629.1"/>
    <property type="molecule type" value="Genomic_DNA"/>
</dbReference>
<evidence type="ECO:0008006" key="3">
    <source>
        <dbReference type="Google" id="ProtNLM"/>
    </source>
</evidence>
<gene>
    <name evidence="1" type="ORF">IQ31_01761</name>
</gene>
<evidence type="ECO:0000313" key="1">
    <source>
        <dbReference type="EMBL" id="TWI21629.1"/>
    </source>
</evidence>
<proteinExistence type="predicted"/>
<dbReference type="AlphaFoldDB" id="A0A562MP34"/>
<accession>A0A562MP34</accession>
<dbReference type="Proteomes" id="UP000315908">
    <property type="component" value="Unassembled WGS sequence"/>
</dbReference>
<sequence>MKRLIYVLFPVLLGCGNSSKENSQYDKVMIFSSDTSYVNDISWQMDDLLSGFYQDSSNFSIGRAKTMKASRVADILHDLDHLKITYYARKNPYIKEFNFCKKWQIIFLKQEIQQCAICIDTTSMLMSVKDSIFKIESDRFYNNVSLTDFYPLQALGQKHYSSQMITIQE</sequence>
<reference evidence="1 2" key="1">
    <citation type="journal article" date="2015" name="Stand. Genomic Sci.">
        <title>Genomic Encyclopedia of Bacterial and Archaeal Type Strains, Phase III: the genomes of soil and plant-associated and newly described type strains.</title>
        <authorList>
            <person name="Whitman W.B."/>
            <person name="Woyke T."/>
            <person name="Klenk H.P."/>
            <person name="Zhou Y."/>
            <person name="Lilburn T.G."/>
            <person name="Beck B.J."/>
            <person name="De Vos P."/>
            <person name="Vandamme P."/>
            <person name="Eisen J.A."/>
            <person name="Garrity G."/>
            <person name="Hugenholtz P."/>
            <person name="Kyrpides N.C."/>
        </authorList>
    </citation>
    <scope>NUCLEOTIDE SEQUENCE [LARGE SCALE GENOMIC DNA]</scope>
    <source>
        <strain evidence="1 2">CGMCC 1.6855</strain>
    </source>
</reference>
<organism evidence="1 2">
    <name type="scientific">Sphingobacterium siyangense</name>
    <dbReference type="NCBI Taxonomy" id="459529"/>
    <lineage>
        <taxon>Bacteria</taxon>
        <taxon>Pseudomonadati</taxon>
        <taxon>Bacteroidota</taxon>
        <taxon>Sphingobacteriia</taxon>
        <taxon>Sphingobacteriales</taxon>
        <taxon>Sphingobacteriaceae</taxon>
        <taxon>Sphingobacterium</taxon>
    </lineage>
</organism>